<gene>
    <name evidence="2" type="ORF">KIPB_014466</name>
</gene>
<evidence type="ECO:0000313" key="3">
    <source>
        <dbReference type="Proteomes" id="UP000265618"/>
    </source>
</evidence>
<comment type="caution">
    <text evidence="2">The sequence shown here is derived from an EMBL/GenBank/DDBJ whole genome shotgun (WGS) entry which is preliminary data.</text>
</comment>
<accession>A0A391NVA4</accession>
<organism evidence="2 3">
    <name type="scientific">Kipferlia bialata</name>
    <dbReference type="NCBI Taxonomy" id="797122"/>
    <lineage>
        <taxon>Eukaryota</taxon>
        <taxon>Metamonada</taxon>
        <taxon>Carpediemonas-like organisms</taxon>
        <taxon>Kipferlia</taxon>
    </lineage>
</organism>
<feature type="non-terminal residue" evidence="2">
    <location>
        <position position="152"/>
    </location>
</feature>
<feature type="compositionally biased region" description="Acidic residues" evidence="1">
    <location>
        <begin position="106"/>
        <end position="120"/>
    </location>
</feature>
<evidence type="ECO:0000256" key="1">
    <source>
        <dbReference type="SAM" id="MobiDB-lite"/>
    </source>
</evidence>
<feature type="compositionally biased region" description="Acidic residues" evidence="1">
    <location>
        <begin position="76"/>
        <end position="89"/>
    </location>
</feature>
<keyword evidence="3" id="KW-1185">Reference proteome</keyword>
<protein>
    <submittedName>
        <fullName evidence="2">Uncharacterized protein</fullName>
    </submittedName>
</protein>
<proteinExistence type="predicted"/>
<sequence length="152" mass="17397">MTDEELEVYRALRQWAPQIDRIRGGKVHTAKNTYTLGNVIITLAAWNMNDAGKRHTDRNWAVFGKKYYNSRPSYPGEEDEESSDEETEGMEAVSENGADESKEETGDAEDKEGKEEEEAELLTSPVVPERTSYRRSQRRVKKVDYSSIPSQF</sequence>
<feature type="region of interest" description="Disordered" evidence="1">
    <location>
        <begin position="67"/>
        <end position="152"/>
    </location>
</feature>
<dbReference type="Proteomes" id="UP000265618">
    <property type="component" value="Unassembled WGS sequence"/>
</dbReference>
<evidence type="ECO:0000313" key="2">
    <source>
        <dbReference type="EMBL" id="GCA64500.1"/>
    </source>
</evidence>
<reference evidence="2 3" key="1">
    <citation type="journal article" date="2018" name="PLoS ONE">
        <title>The draft genome of Kipferlia bialata reveals reductive genome evolution in fornicate parasites.</title>
        <authorList>
            <person name="Tanifuji G."/>
            <person name="Takabayashi S."/>
            <person name="Kume K."/>
            <person name="Takagi M."/>
            <person name="Nakayama T."/>
            <person name="Kamikawa R."/>
            <person name="Inagaki Y."/>
            <person name="Hashimoto T."/>
        </authorList>
    </citation>
    <scope>NUCLEOTIDE SEQUENCE [LARGE SCALE GENOMIC DNA]</scope>
    <source>
        <strain evidence="2">NY0173</strain>
    </source>
</reference>
<dbReference type="EMBL" id="BDIP01007450">
    <property type="protein sequence ID" value="GCA64500.1"/>
    <property type="molecule type" value="Genomic_DNA"/>
</dbReference>
<name>A0A391NVA4_9EUKA</name>
<dbReference type="AlphaFoldDB" id="A0A391NVA4"/>